<dbReference type="Gene3D" id="3.90.550.10">
    <property type="entry name" value="Spore Coat Polysaccharide Biosynthesis Protein SpsA, Chain A"/>
    <property type="match status" value="1"/>
</dbReference>
<feature type="domain" description="Glycosyltransferase 2-like" evidence="1">
    <location>
        <begin position="8"/>
        <end position="146"/>
    </location>
</feature>
<dbReference type="PANTHER" id="PTHR22916:SF3">
    <property type="entry name" value="UDP-GLCNAC:BETAGAL BETA-1,3-N-ACETYLGLUCOSAMINYLTRANSFERASE-LIKE PROTEIN 1"/>
    <property type="match status" value="1"/>
</dbReference>
<evidence type="ECO:0000313" key="2">
    <source>
        <dbReference type="EMBL" id="HIU22961.1"/>
    </source>
</evidence>
<protein>
    <submittedName>
        <fullName evidence="2">Glycosyltransferase family 2 protein</fullName>
    </submittedName>
</protein>
<organism evidence="2 3">
    <name type="scientific">Candidatus Fimihabitans intestinipullorum</name>
    <dbReference type="NCBI Taxonomy" id="2840820"/>
    <lineage>
        <taxon>Bacteria</taxon>
        <taxon>Bacillati</taxon>
        <taxon>Mycoplasmatota</taxon>
        <taxon>Mycoplasmatota incertae sedis</taxon>
        <taxon>Candidatus Fimihabitans</taxon>
    </lineage>
</organism>
<name>A0A9D1HUV1_9BACT</name>
<dbReference type="GO" id="GO:0016758">
    <property type="term" value="F:hexosyltransferase activity"/>
    <property type="evidence" value="ECO:0007669"/>
    <property type="project" value="UniProtKB-ARBA"/>
</dbReference>
<comment type="caution">
    <text evidence="2">The sequence shown here is derived from an EMBL/GenBank/DDBJ whole genome shotgun (WGS) entry which is preliminary data.</text>
</comment>
<proteinExistence type="predicted"/>
<dbReference type="InterPro" id="IPR029044">
    <property type="entry name" value="Nucleotide-diphossugar_trans"/>
</dbReference>
<evidence type="ECO:0000313" key="3">
    <source>
        <dbReference type="Proteomes" id="UP000824087"/>
    </source>
</evidence>
<dbReference type="SUPFAM" id="SSF53448">
    <property type="entry name" value="Nucleotide-diphospho-sugar transferases"/>
    <property type="match status" value="1"/>
</dbReference>
<evidence type="ECO:0000259" key="1">
    <source>
        <dbReference type="Pfam" id="PF00535"/>
    </source>
</evidence>
<dbReference type="PANTHER" id="PTHR22916">
    <property type="entry name" value="GLYCOSYLTRANSFERASE"/>
    <property type="match status" value="1"/>
</dbReference>
<reference evidence="2" key="2">
    <citation type="journal article" date="2021" name="PeerJ">
        <title>Extensive microbial diversity within the chicken gut microbiome revealed by metagenomics and culture.</title>
        <authorList>
            <person name="Gilroy R."/>
            <person name="Ravi A."/>
            <person name="Getino M."/>
            <person name="Pursley I."/>
            <person name="Horton D.L."/>
            <person name="Alikhan N.F."/>
            <person name="Baker D."/>
            <person name="Gharbi K."/>
            <person name="Hall N."/>
            <person name="Watson M."/>
            <person name="Adriaenssens E.M."/>
            <person name="Foster-Nyarko E."/>
            <person name="Jarju S."/>
            <person name="Secka A."/>
            <person name="Antonio M."/>
            <person name="Oren A."/>
            <person name="Chaudhuri R.R."/>
            <person name="La Ragione R."/>
            <person name="Hildebrand F."/>
            <person name="Pallen M.J."/>
        </authorList>
    </citation>
    <scope>NUCLEOTIDE SEQUENCE</scope>
    <source>
        <strain evidence="2">CHK197-8231</strain>
    </source>
</reference>
<dbReference type="CDD" id="cd00761">
    <property type="entry name" value="Glyco_tranf_GTA_type"/>
    <property type="match status" value="1"/>
</dbReference>
<dbReference type="InterPro" id="IPR001173">
    <property type="entry name" value="Glyco_trans_2-like"/>
</dbReference>
<dbReference type="EMBL" id="DVML01000030">
    <property type="protein sequence ID" value="HIU22961.1"/>
    <property type="molecule type" value="Genomic_DNA"/>
</dbReference>
<dbReference type="Pfam" id="PF00535">
    <property type="entry name" value="Glycos_transf_2"/>
    <property type="match status" value="1"/>
</dbReference>
<dbReference type="Proteomes" id="UP000824087">
    <property type="component" value="Unassembled WGS sequence"/>
</dbReference>
<dbReference type="AlphaFoldDB" id="A0A9D1HUV1"/>
<gene>
    <name evidence="2" type="ORF">IAD49_05210</name>
</gene>
<accession>A0A9D1HUV1</accession>
<sequence length="280" mass="33085">MKNDIILSIIIPNYNKGTSLDRCLASIKKQVNDCVEVIIVDDCSNDESIEIIKKYKDFKILRNKDNLGVAYSRNAGIEIARGNYITFIDSDDFVFDNYVNVILEKIKLEKDLYIFNVMKNNQKEYRFLHNELVNIDEIIQKFPEKYLSAFVSYWVWNKVFKKSIIDKFNIRFININFAEDEKFCFDYFSVVNDMYFIDEKLYMYYETDNSLSSNNSLYSDAFGLVSNNNLKMFLEHGGNLDILNKNISLMYQVGLNFSKSNDDKKKMKILMNRIQKNIYK</sequence>
<reference evidence="2" key="1">
    <citation type="submission" date="2020-10" db="EMBL/GenBank/DDBJ databases">
        <authorList>
            <person name="Gilroy R."/>
        </authorList>
    </citation>
    <scope>NUCLEOTIDE SEQUENCE</scope>
    <source>
        <strain evidence="2">CHK197-8231</strain>
    </source>
</reference>